<dbReference type="Ensembl" id="ENSLCAT00010028766.1">
    <property type="protein sequence ID" value="ENSLCAP00010028156.1"/>
    <property type="gene ID" value="ENSLCAG00010013235.1"/>
</dbReference>
<reference evidence="2" key="2">
    <citation type="submission" date="2025-08" db="UniProtKB">
        <authorList>
            <consortium name="Ensembl"/>
        </authorList>
    </citation>
    <scope>IDENTIFICATION</scope>
</reference>
<dbReference type="Proteomes" id="UP000314980">
    <property type="component" value="Unassembled WGS sequence"/>
</dbReference>
<dbReference type="InterPro" id="IPR009057">
    <property type="entry name" value="Homeodomain-like_sf"/>
</dbReference>
<dbReference type="InterPro" id="IPR036397">
    <property type="entry name" value="RNaseH_sf"/>
</dbReference>
<dbReference type="Gene3D" id="3.30.420.10">
    <property type="entry name" value="Ribonuclease H-like superfamily/Ribonuclease H"/>
    <property type="match status" value="1"/>
</dbReference>
<name>A0A4W6DT40_LATCA</name>
<accession>A0A4W6DT40</accession>
<dbReference type="Pfam" id="PF13384">
    <property type="entry name" value="HTH_23"/>
    <property type="match status" value="1"/>
</dbReference>
<dbReference type="PANTHER" id="PTHR23022:SF135">
    <property type="entry name" value="SI:DKEY-77F5.3"/>
    <property type="match status" value="1"/>
</dbReference>
<dbReference type="GeneTree" id="ENSGT01150000286914"/>
<dbReference type="GO" id="GO:0015074">
    <property type="term" value="P:DNA integration"/>
    <property type="evidence" value="ECO:0007669"/>
    <property type="project" value="InterPro"/>
</dbReference>
<dbReference type="GO" id="GO:0003677">
    <property type="term" value="F:DNA binding"/>
    <property type="evidence" value="ECO:0007669"/>
    <property type="project" value="InterPro"/>
</dbReference>
<reference evidence="3" key="1">
    <citation type="submission" date="2015-09" db="EMBL/GenBank/DDBJ databases">
        <authorList>
            <person name="Sai Rama Sridatta P."/>
        </authorList>
    </citation>
    <scope>NUCLEOTIDE SEQUENCE [LARGE SCALE GENOMIC DNA]</scope>
</reference>
<evidence type="ECO:0000313" key="3">
    <source>
        <dbReference type="Proteomes" id="UP000314980"/>
    </source>
</evidence>
<dbReference type="InterPro" id="IPR002492">
    <property type="entry name" value="Transposase_Tc1-like"/>
</dbReference>
<dbReference type="InParanoid" id="A0A4W6DT40"/>
<keyword evidence="3" id="KW-1185">Reference proteome</keyword>
<dbReference type="GO" id="GO:0006313">
    <property type="term" value="P:DNA transposition"/>
    <property type="evidence" value="ECO:0007669"/>
    <property type="project" value="InterPro"/>
</dbReference>
<protein>
    <recommendedName>
        <fullName evidence="1">Transposase Tc1-like domain-containing protein</fullName>
    </recommendedName>
</protein>
<dbReference type="STRING" id="8187.ENSLCAP00010028156"/>
<evidence type="ECO:0000259" key="1">
    <source>
        <dbReference type="Pfam" id="PF01498"/>
    </source>
</evidence>
<organism evidence="2 3">
    <name type="scientific">Lates calcarifer</name>
    <name type="common">Barramundi</name>
    <name type="synonym">Holocentrus calcarifer</name>
    <dbReference type="NCBI Taxonomy" id="8187"/>
    <lineage>
        <taxon>Eukaryota</taxon>
        <taxon>Metazoa</taxon>
        <taxon>Chordata</taxon>
        <taxon>Craniata</taxon>
        <taxon>Vertebrata</taxon>
        <taxon>Euteleostomi</taxon>
        <taxon>Actinopterygii</taxon>
        <taxon>Neopterygii</taxon>
        <taxon>Teleostei</taxon>
        <taxon>Neoteleostei</taxon>
        <taxon>Acanthomorphata</taxon>
        <taxon>Carangaria</taxon>
        <taxon>Carangaria incertae sedis</taxon>
        <taxon>Centropomidae</taxon>
        <taxon>Lates</taxon>
    </lineage>
</organism>
<feature type="domain" description="Transposase Tc1-like" evidence="1">
    <location>
        <begin position="65"/>
        <end position="134"/>
    </location>
</feature>
<dbReference type="Pfam" id="PF01498">
    <property type="entry name" value="HTH_Tnp_Tc3_2"/>
    <property type="match status" value="1"/>
</dbReference>
<proteinExistence type="predicted"/>
<reference evidence="2" key="3">
    <citation type="submission" date="2025-09" db="UniProtKB">
        <authorList>
            <consortium name="Ensembl"/>
        </authorList>
    </citation>
    <scope>IDENTIFICATION</scope>
</reference>
<evidence type="ECO:0000313" key="2">
    <source>
        <dbReference type="Ensembl" id="ENSLCAP00010028156.1"/>
    </source>
</evidence>
<dbReference type="SUPFAM" id="SSF46689">
    <property type="entry name" value="Homeodomain-like"/>
    <property type="match status" value="1"/>
</dbReference>
<dbReference type="InterPro" id="IPR052338">
    <property type="entry name" value="Transposase_5"/>
</dbReference>
<dbReference type="AlphaFoldDB" id="A0A4W6DT40"/>
<dbReference type="PANTHER" id="PTHR23022">
    <property type="entry name" value="TRANSPOSABLE ELEMENT-RELATED"/>
    <property type="match status" value="1"/>
</dbReference>
<sequence>MQETRLKIQILSEEGYSCCQIARKCRCSPSAVGYTLQKYKRTNRLEDKPRSGRPRVSSARNDHILILMCRENLPMTSQELQQQWSNQTGVQCSTRTVCGRLLDHGLRSYKAAKKPLINERQRLARRRWAQAHKNWTARNWKKILWSDESSFQLYPPPDNVRVRRRPGQALSPACTVPTVKHGGGSIMVWGGMSHLTVCDGTLNSAKYCAILKTHMLPSALALFLFQQDNDPCHTSRARRTWLQELFDLINFVGRNGKNCTKTAKYIQNC</sequence>